<accession>A0A366E4B1</accession>
<dbReference type="GO" id="GO:0070967">
    <property type="term" value="F:coenzyme F420 binding"/>
    <property type="evidence" value="ECO:0007669"/>
    <property type="project" value="TreeGrafter"/>
</dbReference>
<evidence type="ECO:0000259" key="2">
    <source>
        <dbReference type="Pfam" id="PF01243"/>
    </source>
</evidence>
<dbReference type="InterPro" id="IPR052019">
    <property type="entry name" value="F420H2_bilvrd_red/Heme_oxyg"/>
</dbReference>
<dbReference type="Proteomes" id="UP000252586">
    <property type="component" value="Unassembled WGS sequence"/>
</dbReference>
<dbReference type="PANTHER" id="PTHR35176:SF6">
    <property type="entry name" value="HEME OXYGENASE HI_0854-RELATED"/>
    <property type="match status" value="1"/>
</dbReference>
<dbReference type="InterPro" id="IPR019920">
    <property type="entry name" value="F420-binding_dom_put"/>
</dbReference>
<reference evidence="3 4" key="1">
    <citation type="submission" date="2018-06" db="EMBL/GenBank/DDBJ databases">
        <title>Genomic Encyclopedia of Type Strains, Phase IV (KMG-IV): sequencing the most valuable type-strain genomes for metagenomic binning, comparative biology and taxonomic classification.</title>
        <authorList>
            <person name="Goeker M."/>
        </authorList>
    </citation>
    <scope>NUCLEOTIDE SEQUENCE [LARGE SCALE GENOMIC DNA]</scope>
    <source>
        <strain evidence="3 4">DSM 44599</strain>
    </source>
</reference>
<evidence type="ECO:0000313" key="4">
    <source>
        <dbReference type="Proteomes" id="UP000252586"/>
    </source>
</evidence>
<protein>
    <submittedName>
        <fullName evidence="3">PPOX class probable F420-dependent enzyme</fullName>
    </submittedName>
</protein>
<name>A0A366E4B1_9NOCA</name>
<dbReference type="InterPro" id="IPR011576">
    <property type="entry name" value="Pyridox_Oxase_N"/>
</dbReference>
<dbReference type="NCBIfam" id="TIGR03618">
    <property type="entry name" value="Rv1155_F420"/>
    <property type="match status" value="1"/>
</dbReference>
<keyword evidence="4" id="KW-1185">Reference proteome</keyword>
<sequence length="134" mass="14963">MTSTLSDALKKYIDDEKVYATVATLGPDGHPQLKVIWLKREGDDLLYSTTATRQQAKNLAKDPRITILISPPDQPQIYAEIRGTATVTPDPDKQLPDELALKYTGQTFDKINPDAAQDERVIVRLTPRKVVGQF</sequence>
<dbReference type="Pfam" id="PF01243">
    <property type="entry name" value="PNPOx_N"/>
    <property type="match status" value="1"/>
</dbReference>
<gene>
    <name evidence="3" type="ORF">DFR74_101645</name>
</gene>
<proteinExistence type="predicted"/>
<organism evidence="3 4">
    <name type="scientific">Nocardia puris</name>
    <dbReference type="NCBI Taxonomy" id="208602"/>
    <lineage>
        <taxon>Bacteria</taxon>
        <taxon>Bacillati</taxon>
        <taxon>Actinomycetota</taxon>
        <taxon>Actinomycetes</taxon>
        <taxon>Mycobacteriales</taxon>
        <taxon>Nocardiaceae</taxon>
        <taxon>Nocardia</taxon>
    </lineage>
</organism>
<comment type="caution">
    <text evidence="3">The sequence shown here is derived from an EMBL/GenBank/DDBJ whole genome shotgun (WGS) entry which is preliminary data.</text>
</comment>
<dbReference type="AlphaFoldDB" id="A0A366E4B1"/>
<dbReference type="OrthoDB" id="162914at2"/>
<dbReference type="STRING" id="1210090.GCA_001613185_05515"/>
<dbReference type="PANTHER" id="PTHR35176">
    <property type="entry name" value="HEME OXYGENASE HI_0854-RELATED"/>
    <property type="match status" value="1"/>
</dbReference>
<dbReference type="Gene3D" id="2.30.110.10">
    <property type="entry name" value="Electron Transport, Fmn-binding Protein, Chain A"/>
    <property type="match status" value="1"/>
</dbReference>
<dbReference type="RefSeq" id="WP_067512705.1">
    <property type="nucleotide sequence ID" value="NZ_CP107943.1"/>
</dbReference>
<dbReference type="EMBL" id="QNRE01000001">
    <property type="protein sequence ID" value="RBO96629.1"/>
    <property type="molecule type" value="Genomic_DNA"/>
</dbReference>
<evidence type="ECO:0000313" key="3">
    <source>
        <dbReference type="EMBL" id="RBO96629.1"/>
    </source>
</evidence>
<keyword evidence="1" id="KW-0560">Oxidoreductase</keyword>
<dbReference type="GO" id="GO:0016627">
    <property type="term" value="F:oxidoreductase activity, acting on the CH-CH group of donors"/>
    <property type="evidence" value="ECO:0007669"/>
    <property type="project" value="TreeGrafter"/>
</dbReference>
<dbReference type="SUPFAM" id="SSF50475">
    <property type="entry name" value="FMN-binding split barrel"/>
    <property type="match status" value="1"/>
</dbReference>
<feature type="domain" description="Pyridoxamine 5'-phosphate oxidase N-terminal" evidence="2">
    <location>
        <begin position="7"/>
        <end position="130"/>
    </location>
</feature>
<evidence type="ECO:0000256" key="1">
    <source>
        <dbReference type="ARBA" id="ARBA00023002"/>
    </source>
</evidence>
<dbReference type="InterPro" id="IPR012349">
    <property type="entry name" value="Split_barrel_FMN-bd"/>
</dbReference>
<dbReference type="GO" id="GO:0005829">
    <property type="term" value="C:cytosol"/>
    <property type="evidence" value="ECO:0007669"/>
    <property type="project" value="TreeGrafter"/>
</dbReference>